<dbReference type="GO" id="GO:0003677">
    <property type="term" value="F:DNA binding"/>
    <property type="evidence" value="ECO:0007669"/>
    <property type="project" value="UniProtKB-KW"/>
</dbReference>
<organism evidence="6 7">
    <name type="scientific">Pseudobacter ginsenosidimutans</name>
    <dbReference type="NCBI Taxonomy" id="661488"/>
    <lineage>
        <taxon>Bacteria</taxon>
        <taxon>Pseudomonadati</taxon>
        <taxon>Bacteroidota</taxon>
        <taxon>Chitinophagia</taxon>
        <taxon>Chitinophagales</taxon>
        <taxon>Chitinophagaceae</taxon>
        <taxon>Pseudobacter</taxon>
    </lineage>
</organism>
<keyword evidence="7" id="KW-1185">Reference proteome</keyword>
<dbReference type="EMBL" id="SGXA01000001">
    <property type="protein sequence ID" value="RZS74583.1"/>
    <property type="molecule type" value="Genomic_DNA"/>
</dbReference>
<evidence type="ECO:0000256" key="1">
    <source>
        <dbReference type="ARBA" id="ARBA00022491"/>
    </source>
</evidence>
<reference evidence="6 7" key="1">
    <citation type="submission" date="2019-02" db="EMBL/GenBank/DDBJ databases">
        <title>Genomic Encyclopedia of Type Strains, Phase IV (KMG-IV): sequencing the most valuable type-strain genomes for metagenomic binning, comparative biology and taxonomic classification.</title>
        <authorList>
            <person name="Goeker M."/>
        </authorList>
    </citation>
    <scope>NUCLEOTIDE SEQUENCE [LARGE SCALE GENOMIC DNA]</scope>
    <source>
        <strain evidence="6 7">DSM 18116</strain>
    </source>
</reference>
<dbReference type="Pfam" id="PF00455">
    <property type="entry name" value="DeoRC"/>
    <property type="match status" value="1"/>
</dbReference>
<dbReference type="PROSITE" id="PS51000">
    <property type="entry name" value="HTH_DEOR_2"/>
    <property type="match status" value="1"/>
</dbReference>
<keyword evidence="1" id="KW-0678">Repressor</keyword>
<evidence type="ECO:0000313" key="7">
    <source>
        <dbReference type="Proteomes" id="UP000293874"/>
    </source>
</evidence>
<dbReference type="InterPro" id="IPR018356">
    <property type="entry name" value="Tscrpt_reg_HTH_DeoR_CS"/>
</dbReference>
<evidence type="ECO:0000313" key="6">
    <source>
        <dbReference type="EMBL" id="RZS74583.1"/>
    </source>
</evidence>
<dbReference type="SMART" id="SM01134">
    <property type="entry name" value="DeoRC"/>
    <property type="match status" value="1"/>
</dbReference>
<keyword evidence="2" id="KW-0805">Transcription regulation</keyword>
<dbReference type="PANTHER" id="PTHR30363">
    <property type="entry name" value="HTH-TYPE TRANSCRIPTIONAL REGULATOR SRLR-RELATED"/>
    <property type="match status" value="1"/>
</dbReference>
<dbReference type="SMART" id="SM00420">
    <property type="entry name" value="HTH_DEOR"/>
    <property type="match status" value="1"/>
</dbReference>
<evidence type="ECO:0000259" key="5">
    <source>
        <dbReference type="PROSITE" id="PS51000"/>
    </source>
</evidence>
<dbReference type="AlphaFoldDB" id="A0A4Q7N022"/>
<accession>A0A4Q7N022</accession>
<evidence type="ECO:0000256" key="2">
    <source>
        <dbReference type="ARBA" id="ARBA00023015"/>
    </source>
</evidence>
<gene>
    <name evidence="6" type="ORF">EV199_0432</name>
</gene>
<dbReference type="RefSeq" id="WP_130539038.1">
    <property type="nucleotide sequence ID" value="NZ_CP042431.1"/>
</dbReference>
<dbReference type="InterPro" id="IPR037171">
    <property type="entry name" value="NagB/RpiA_transferase-like"/>
</dbReference>
<dbReference type="PROSITE" id="PS00894">
    <property type="entry name" value="HTH_DEOR_1"/>
    <property type="match status" value="1"/>
</dbReference>
<proteinExistence type="predicted"/>
<dbReference type="SUPFAM" id="SSF100950">
    <property type="entry name" value="NagB/RpiA/CoA transferase-like"/>
    <property type="match status" value="1"/>
</dbReference>
<evidence type="ECO:0000256" key="4">
    <source>
        <dbReference type="ARBA" id="ARBA00023163"/>
    </source>
</evidence>
<comment type="caution">
    <text evidence="6">The sequence shown here is derived from an EMBL/GenBank/DDBJ whole genome shotgun (WGS) entry which is preliminary data.</text>
</comment>
<dbReference type="OrthoDB" id="9798651at2"/>
<dbReference type="InterPro" id="IPR036388">
    <property type="entry name" value="WH-like_DNA-bd_sf"/>
</dbReference>
<name>A0A4Q7N022_9BACT</name>
<feature type="domain" description="HTH deoR-type" evidence="5">
    <location>
        <begin position="3"/>
        <end position="58"/>
    </location>
</feature>
<dbReference type="PANTHER" id="PTHR30363:SF4">
    <property type="entry name" value="GLYCEROL-3-PHOSPHATE REGULON REPRESSOR"/>
    <property type="match status" value="1"/>
</dbReference>
<keyword evidence="3" id="KW-0238">DNA-binding</keyword>
<evidence type="ECO:0000256" key="3">
    <source>
        <dbReference type="ARBA" id="ARBA00023125"/>
    </source>
</evidence>
<dbReference type="PRINTS" id="PR00037">
    <property type="entry name" value="HTHLACR"/>
</dbReference>
<dbReference type="InterPro" id="IPR014036">
    <property type="entry name" value="DeoR-like_C"/>
</dbReference>
<dbReference type="SUPFAM" id="SSF46785">
    <property type="entry name" value="Winged helix' DNA-binding domain"/>
    <property type="match status" value="1"/>
</dbReference>
<dbReference type="Pfam" id="PF08220">
    <property type="entry name" value="HTH_DeoR"/>
    <property type="match status" value="1"/>
</dbReference>
<keyword evidence="4" id="KW-0804">Transcription</keyword>
<dbReference type="GO" id="GO:0003700">
    <property type="term" value="F:DNA-binding transcription factor activity"/>
    <property type="evidence" value="ECO:0007669"/>
    <property type="project" value="InterPro"/>
</dbReference>
<sequence length="249" mass="27711">MLKENRFDFILNELKKKKQLTYEWIAGKLDVSEDTIRRDIEILHKNGLLSKVRGGAMLRARNPLTFQDRSHYLKKEKEVIALKAQQFIKNGQTIFMDGGTTNLAIASLMPADLSARIITNNQALVPVMAEHKNIELIILGGQYNHAGATTYGLATCKQAGEYIADLFLMGTCAVDPVAGVSGDGQQDVDVKRAMIAASGSVLALANHERLFRKEPFKVCELNVLDTIITDLPSDHKDMHEFHHADLQII</sequence>
<dbReference type="InterPro" id="IPR001034">
    <property type="entry name" value="DeoR_HTH"/>
</dbReference>
<dbReference type="Proteomes" id="UP000293874">
    <property type="component" value="Unassembled WGS sequence"/>
</dbReference>
<dbReference type="Gene3D" id="1.10.10.10">
    <property type="entry name" value="Winged helix-like DNA-binding domain superfamily/Winged helix DNA-binding domain"/>
    <property type="match status" value="1"/>
</dbReference>
<dbReference type="InterPro" id="IPR050313">
    <property type="entry name" value="Carb_Metab_HTH_regulators"/>
</dbReference>
<dbReference type="InterPro" id="IPR036390">
    <property type="entry name" value="WH_DNA-bd_sf"/>
</dbReference>
<protein>
    <submittedName>
        <fullName evidence="6">DeoR family transcriptional regulator</fullName>
    </submittedName>
</protein>